<evidence type="ECO:0000256" key="4">
    <source>
        <dbReference type="ARBA" id="ARBA00022989"/>
    </source>
</evidence>
<keyword evidence="4 7" id="KW-1133">Transmembrane helix</keyword>
<evidence type="ECO:0000256" key="2">
    <source>
        <dbReference type="ARBA" id="ARBA00022692"/>
    </source>
</evidence>
<dbReference type="Proteomes" id="UP000307000">
    <property type="component" value="Chromosome"/>
</dbReference>
<dbReference type="GO" id="GO:0016020">
    <property type="term" value="C:membrane"/>
    <property type="evidence" value="ECO:0007669"/>
    <property type="project" value="UniProtKB-SubCell"/>
</dbReference>
<keyword evidence="5 7" id="KW-0472">Membrane</keyword>
<keyword evidence="2 7" id="KW-0812">Transmembrane</keyword>
<organism evidence="9 10">
    <name type="scientific">Glutamicibacter creatinolyticus</name>
    <dbReference type="NCBI Taxonomy" id="162496"/>
    <lineage>
        <taxon>Bacteria</taxon>
        <taxon>Bacillati</taxon>
        <taxon>Actinomycetota</taxon>
        <taxon>Actinomycetes</taxon>
        <taxon>Micrococcales</taxon>
        <taxon>Micrococcaceae</taxon>
        <taxon>Glutamicibacter</taxon>
    </lineage>
</organism>
<evidence type="ECO:0000313" key="10">
    <source>
        <dbReference type="Proteomes" id="UP000307000"/>
    </source>
</evidence>
<reference evidence="9 10" key="1">
    <citation type="submission" date="2018-12" db="EMBL/GenBank/DDBJ databases">
        <title>Complete Genome Sequence of Glutamicibacter creatinolyticus strain LGCM259,isolated from an abscess of a 12-year-old mare in Italy.</title>
        <authorList>
            <person name="Santos R.G."/>
            <person name="Silva A.L."/>
            <person name="Seyffert N."/>
            <person name="Castro T.L.P."/>
            <person name="Attili A.R."/>
            <person name="Rifici C."/>
            <person name="Mazzullo G."/>
            <person name="Brenig B."/>
            <person name="Venanzi F."/>
            <person name="Azevedo V."/>
        </authorList>
    </citation>
    <scope>NUCLEOTIDE SEQUENCE [LARGE SCALE GENOMIC DNA]</scope>
    <source>
        <strain evidence="9 10">LGCM 259</strain>
    </source>
</reference>
<feature type="domain" description="ResB-like" evidence="8">
    <location>
        <begin position="67"/>
        <end position="550"/>
    </location>
</feature>
<accession>A0A5B7WXD7</accession>
<gene>
    <name evidence="9" type="ORF">GcLGCM259_2200</name>
</gene>
<feature type="transmembrane region" description="Helical" evidence="7">
    <location>
        <begin position="497"/>
        <end position="515"/>
    </location>
</feature>
<dbReference type="RefSeq" id="WP_138926651.1">
    <property type="nucleotide sequence ID" value="NZ_CP034412.1"/>
</dbReference>
<evidence type="ECO:0000256" key="1">
    <source>
        <dbReference type="ARBA" id="ARBA00004141"/>
    </source>
</evidence>
<evidence type="ECO:0000256" key="6">
    <source>
        <dbReference type="SAM" id="MobiDB-lite"/>
    </source>
</evidence>
<evidence type="ECO:0000256" key="3">
    <source>
        <dbReference type="ARBA" id="ARBA00022748"/>
    </source>
</evidence>
<dbReference type="PANTHER" id="PTHR31566:SF0">
    <property type="entry name" value="CYTOCHROME C BIOGENESIS PROTEIN CCS1, CHLOROPLASTIC"/>
    <property type="match status" value="1"/>
</dbReference>
<feature type="transmembrane region" description="Helical" evidence="7">
    <location>
        <begin position="225"/>
        <end position="246"/>
    </location>
</feature>
<proteinExistence type="predicted"/>
<dbReference type="PANTHER" id="PTHR31566">
    <property type="entry name" value="CYTOCHROME C BIOGENESIS PROTEIN CCS1, CHLOROPLASTIC"/>
    <property type="match status" value="1"/>
</dbReference>
<comment type="subcellular location">
    <subcellularLocation>
        <location evidence="1">Membrane</location>
        <topology evidence="1">Multi-pass membrane protein</topology>
    </subcellularLocation>
</comment>
<dbReference type="EMBL" id="CP034412">
    <property type="protein sequence ID" value="QCY47910.1"/>
    <property type="molecule type" value="Genomic_DNA"/>
</dbReference>
<keyword evidence="10" id="KW-1185">Reference proteome</keyword>
<feature type="region of interest" description="Disordered" evidence="6">
    <location>
        <begin position="1"/>
        <end position="47"/>
    </location>
</feature>
<dbReference type="Pfam" id="PF05140">
    <property type="entry name" value="ResB"/>
    <property type="match status" value="1"/>
</dbReference>
<feature type="transmembrane region" description="Helical" evidence="7">
    <location>
        <begin position="123"/>
        <end position="142"/>
    </location>
</feature>
<feature type="compositionally biased region" description="Low complexity" evidence="6">
    <location>
        <begin position="12"/>
        <end position="26"/>
    </location>
</feature>
<name>A0A5B7WXD7_9MICC</name>
<protein>
    <submittedName>
        <fullName evidence="9">Cytochrome c biogenesis protein ResB</fullName>
    </submittedName>
</protein>
<evidence type="ECO:0000313" key="9">
    <source>
        <dbReference type="EMBL" id="QCY47910.1"/>
    </source>
</evidence>
<evidence type="ECO:0000259" key="8">
    <source>
        <dbReference type="Pfam" id="PF05140"/>
    </source>
</evidence>
<dbReference type="InterPro" id="IPR007816">
    <property type="entry name" value="ResB-like_domain"/>
</dbReference>
<evidence type="ECO:0000256" key="5">
    <source>
        <dbReference type="ARBA" id="ARBA00023136"/>
    </source>
</evidence>
<feature type="transmembrane region" description="Helical" evidence="7">
    <location>
        <begin position="64"/>
        <end position="87"/>
    </location>
</feature>
<keyword evidence="3" id="KW-0201">Cytochrome c-type biogenesis</keyword>
<evidence type="ECO:0000256" key="7">
    <source>
        <dbReference type="SAM" id="Phobius"/>
    </source>
</evidence>
<dbReference type="AlphaFoldDB" id="A0A5B7WXD7"/>
<dbReference type="GO" id="GO:0017004">
    <property type="term" value="P:cytochrome complex assembly"/>
    <property type="evidence" value="ECO:0007669"/>
    <property type="project" value="UniProtKB-KW"/>
</dbReference>
<dbReference type="InterPro" id="IPR023494">
    <property type="entry name" value="Cyt_c_bgen_Ccs1/CcsB/ResB"/>
</dbReference>
<sequence length="581" mass="63025">MAQRDHTPHPSAPADAPGTAGSTAAGRGTGGATKTRKGKGGKNNRGDAPALGPLGMLRWIWTQLTSMPTALFLLLLLAVAAVPGSIFPQRRVNPEMVNQYFVDNPDSAPWLDRFQLFDVYSSAWFSAIYILLFISLVGCIIPRIKKHAKALRTPPPRTPARLNRLPQYTRLEIAASAGQLPGEDEVIATAHKILKRRGYRAEARGSGAGASVAAERGYTREIGNLTFHISLVGVLLSMALGGAFGYGGQRVIVEGETFVNSLVSYDSFSPGTYFDAENLEPYSVTLDKFDILFDRESETHFGQPLDFTAHVTTRRSPDAEPEKEELKVNHPLRINGADVYLVGNGYAPVVTVRDGNGDVAFSGPVVSVPQDSVYTSLMVAKVPDAKPEQLGFQGFLLPTAMLDENGFGISGDPNAINPQLHLNSYAGDLGVDDGVPQNVYVLDTEKMTELNSRSQDAGGIILEAGQTYELPDNAGSITFEDLKRYIAVDINADPGKLPIAIFAGLALVGLAVSLFTPRRRVWVKLTDEGGQRGIEFALLARGEDPRLENEARELRRIFEKTWPVADEPDSDEQELGEDRGH</sequence>
<dbReference type="KEGG" id="gcr:GcLGCM259_2200"/>